<gene>
    <name evidence="2" type="ORF">WMY93_018686</name>
</gene>
<name>A0AAW0NPI3_9GOBI</name>
<evidence type="ECO:0000313" key="2">
    <source>
        <dbReference type="EMBL" id="KAK7901917.1"/>
    </source>
</evidence>
<protein>
    <submittedName>
        <fullName evidence="2">Uncharacterized protein</fullName>
    </submittedName>
</protein>
<proteinExistence type="predicted"/>
<keyword evidence="3" id="KW-1185">Reference proteome</keyword>
<keyword evidence="1" id="KW-1133">Transmembrane helix</keyword>
<evidence type="ECO:0000313" key="3">
    <source>
        <dbReference type="Proteomes" id="UP001460270"/>
    </source>
</evidence>
<organism evidence="2 3">
    <name type="scientific">Mugilogobius chulae</name>
    <name type="common">yellowstripe goby</name>
    <dbReference type="NCBI Taxonomy" id="88201"/>
    <lineage>
        <taxon>Eukaryota</taxon>
        <taxon>Metazoa</taxon>
        <taxon>Chordata</taxon>
        <taxon>Craniata</taxon>
        <taxon>Vertebrata</taxon>
        <taxon>Euteleostomi</taxon>
        <taxon>Actinopterygii</taxon>
        <taxon>Neopterygii</taxon>
        <taxon>Teleostei</taxon>
        <taxon>Neoteleostei</taxon>
        <taxon>Acanthomorphata</taxon>
        <taxon>Gobiaria</taxon>
        <taxon>Gobiiformes</taxon>
        <taxon>Gobioidei</taxon>
        <taxon>Gobiidae</taxon>
        <taxon>Gobionellinae</taxon>
        <taxon>Mugilogobius</taxon>
    </lineage>
</organism>
<sequence length="95" mass="10333">MFYNSVVASAIFYGVVCWGSGVKVADTNRLNKLVKKAGSVLGVELEPVGEVAERRILKKLLRSASFKGWFEGRLTEGASRVASVDRKGRVEMGQA</sequence>
<keyword evidence="1" id="KW-0812">Transmembrane</keyword>
<dbReference type="AlphaFoldDB" id="A0AAW0NPI3"/>
<dbReference type="EMBL" id="JBBPFD010000013">
    <property type="protein sequence ID" value="KAK7901917.1"/>
    <property type="molecule type" value="Genomic_DNA"/>
</dbReference>
<evidence type="ECO:0000256" key="1">
    <source>
        <dbReference type="SAM" id="Phobius"/>
    </source>
</evidence>
<accession>A0AAW0NPI3</accession>
<comment type="caution">
    <text evidence="2">The sequence shown here is derived from an EMBL/GenBank/DDBJ whole genome shotgun (WGS) entry which is preliminary data.</text>
</comment>
<reference evidence="3" key="1">
    <citation type="submission" date="2024-04" db="EMBL/GenBank/DDBJ databases">
        <title>Salinicola lusitanus LLJ914,a marine bacterium isolated from the Okinawa Trough.</title>
        <authorList>
            <person name="Li J."/>
        </authorList>
    </citation>
    <scope>NUCLEOTIDE SEQUENCE [LARGE SCALE GENOMIC DNA]</scope>
</reference>
<keyword evidence="1" id="KW-0472">Membrane</keyword>
<dbReference type="Proteomes" id="UP001460270">
    <property type="component" value="Unassembled WGS sequence"/>
</dbReference>
<feature type="transmembrane region" description="Helical" evidence="1">
    <location>
        <begin position="6"/>
        <end position="25"/>
    </location>
</feature>